<dbReference type="RefSeq" id="WP_151077709.1">
    <property type="nucleotide sequence ID" value="NZ_CP047647.1"/>
</dbReference>
<dbReference type="SUPFAM" id="SSF55729">
    <property type="entry name" value="Acyl-CoA N-acyltransferases (Nat)"/>
    <property type="match status" value="1"/>
</dbReference>
<dbReference type="Proteomes" id="UP000326380">
    <property type="component" value="Unassembled WGS sequence"/>
</dbReference>
<comment type="caution">
    <text evidence="1">The sequence shown here is derived from an EMBL/GenBank/DDBJ whole genome shotgun (WGS) entry which is preliminary data.</text>
</comment>
<keyword evidence="2" id="KW-1185">Reference proteome</keyword>
<dbReference type="InterPro" id="IPR016181">
    <property type="entry name" value="Acyl_CoA_acyltransferase"/>
</dbReference>
<protein>
    <submittedName>
        <fullName evidence="1">GNAT family N-acetyltransferase</fullName>
    </submittedName>
</protein>
<organism evidence="1 2">
    <name type="scientific">Hymenobacter busanensis</name>
    <dbReference type="NCBI Taxonomy" id="2607656"/>
    <lineage>
        <taxon>Bacteria</taxon>
        <taxon>Pseudomonadati</taxon>
        <taxon>Bacteroidota</taxon>
        <taxon>Cytophagia</taxon>
        <taxon>Cytophagales</taxon>
        <taxon>Hymenobacteraceae</taxon>
        <taxon>Hymenobacter</taxon>
    </lineage>
</organism>
<dbReference type="Pfam" id="PF13302">
    <property type="entry name" value="Acetyltransf_3"/>
    <property type="match status" value="1"/>
</dbReference>
<evidence type="ECO:0000313" key="2">
    <source>
        <dbReference type="Proteomes" id="UP000326380"/>
    </source>
</evidence>
<dbReference type="Gene3D" id="3.40.630.30">
    <property type="match status" value="1"/>
</dbReference>
<dbReference type="InterPro" id="IPR000182">
    <property type="entry name" value="GNAT_dom"/>
</dbReference>
<dbReference type="PROSITE" id="PS51186">
    <property type="entry name" value="GNAT"/>
    <property type="match status" value="1"/>
</dbReference>
<proteinExistence type="predicted"/>
<evidence type="ECO:0000313" key="1">
    <source>
        <dbReference type="EMBL" id="KAA9338184.1"/>
    </source>
</evidence>
<name>A0A7L5A1N7_9BACT</name>
<dbReference type="PANTHER" id="PTHR43792">
    <property type="entry name" value="GNAT FAMILY, PUTATIVE (AFU_ORTHOLOGUE AFUA_3G00765)-RELATED-RELATED"/>
    <property type="match status" value="1"/>
</dbReference>
<dbReference type="PANTHER" id="PTHR43792:SF13">
    <property type="entry name" value="ACETYLTRANSFERASE"/>
    <property type="match status" value="1"/>
</dbReference>
<sequence length="175" mass="19518">MLAQLIHTPRLQLIAATPTSLQAELEEPTRLSDYLRAELPADWPPGEYDRSACQHFFEQLQARGEAAAGWYGWYALYGNVSPSLVGCGGYFGPPDEDGRVEIGYSLSEHWRGQGFATEIVRALVGRIAGHAPVKRIVAHAHPENLASRKVLQRTGFRQMHPSDQEDACLFEYQPN</sequence>
<dbReference type="GO" id="GO:0016747">
    <property type="term" value="F:acyltransferase activity, transferring groups other than amino-acyl groups"/>
    <property type="evidence" value="ECO:0007669"/>
    <property type="project" value="InterPro"/>
</dbReference>
<reference evidence="1 2" key="1">
    <citation type="submission" date="2019-09" db="EMBL/GenBank/DDBJ databases">
        <title>Genome sequence of Hymenobacter sp. M3.</title>
        <authorList>
            <person name="Srinivasan S."/>
        </authorList>
    </citation>
    <scope>NUCLEOTIDE SEQUENCE [LARGE SCALE GENOMIC DNA]</scope>
    <source>
        <strain evidence="1 2">M3</strain>
    </source>
</reference>
<gene>
    <name evidence="1" type="ORF">F0P96_04880</name>
</gene>
<dbReference type="EMBL" id="VTWU01000002">
    <property type="protein sequence ID" value="KAA9338184.1"/>
    <property type="molecule type" value="Genomic_DNA"/>
</dbReference>
<dbReference type="AlphaFoldDB" id="A0A7L5A1N7"/>
<dbReference type="InterPro" id="IPR051531">
    <property type="entry name" value="N-acetyltransferase"/>
</dbReference>
<accession>A0A7L5A1N7</accession>